<accession>A0A1G7EGI5</accession>
<dbReference type="RefSeq" id="WP_171906439.1">
    <property type="nucleotide sequence ID" value="NZ_FNAQ01000020.1"/>
</dbReference>
<protein>
    <submittedName>
        <fullName evidence="2">TatD DNase family protein</fullName>
    </submittedName>
</protein>
<keyword evidence="1" id="KW-0479">Metal-binding</keyword>
<dbReference type="Proteomes" id="UP000243205">
    <property type="component" value="Unassembled WGS sequence"/>
</dbReference>
<organism evidence="2 3">
    <name type="scientific">Desulfuromonas thiophila</name>
    <dbReference type="NCBI Taxonomy" id="57664"/>
    <lineage>
        <taxon>Bacteria</taxon>
        <taxon>Pseudomonadati</taxon>
        <taxon>Thermodesulfobacteriota</taxon>
        <taxon>Desulfuromonadia</taxon>
        <taxon>Desulfuromonadales</taxon>
        <taxon>Desulfuromonadaceae</taxon>
        <taxon>Desulfuromonas</taxon>
    </lineage>
</organism>
<proteinExistence type="predicted"/>
<dbReference type="GO" id="GO:0016788">
    <property type="term" value="F:hydrolase activity, acting on ester bonds"/>
    <property type="evidence" value="ECO:0007669"/>
    <property type="project" value="InterPro"/>
</dbReference>
<dbReference type="Gene3D" id="3.20.20.140">
    <property type="entry name" value="Metal-dependent hydrolases"/>
    <property type="match status" value="1"/>
</dbReference>
<keyword evidence="3" id="KW-1185">Reference proteome</keyword>
<dbReference type="SUPFAM" id="SSF51556">
    <property type="entry name" value="Metallo-dependent hydrolases"/>
    <property type="match status" value="1"/>
</dbReference>
<evidence type="ECO:0000313" key="2">
    <source>
        <dbReference type="EMBL" id="SDE62717.1"/>
    </source>
</evidence>
<feature type="binding site" evidence="1">
    <location>
        <position position="200"/>
    </location>
    <ligand>
        <name>a divalent metal cation</name>
        <dbReference type="ChEBI" id="CHEBI:60240"/>
        <label>1</label>
    </ligand>
</feature>
<feature type="binding site" evidence="1">
    <location>
        <position position="18"/>
    </location>
    <ligand>
        <name>a divalent metal cation</name>
        <dbReference type="ChEBI" id="CHEBI:60240"/>
        <label>1</label>
    </ligand>
</feature>
<reference evidence="3" key="1">
    <citation type="submission" date="2016-10" db="EMBL/GenBank/DDBJ databases">
        <authorList>
            <person name="Varghese N."/>
            <person name="Submissions S."/>
        </authorList>
    </citation>
    <scope>NUCLEOTIDE SEQUENCE [LARGE SCALE GENOMIC DNA]</scope>
    <source>
        <strain evidence="3">DSM 8987</strain>
    </source>
</reference>
<feature type="binding site" evidence="1">
    <location>
        <position position="150"/>
    </location>
    <ligand>
        <name>a divalent metal cation</name>
        <dbReference type="ChEBI" id="CHEBI:60240"/>
        <label>2</label>
    </ligand>
</feature>
<dbReference type="CDD" id="cd01310">
    <property type="entry name" value="TatD_DNAse"/>
    <property type="match status" value="1"/>
</dbReference>
<evidence type="ECO:0000256" key="1">
    <source>
        <dbReference type="PIRSR" id="PIRSR005902-1"/>
    </source>
</evidence>
<dbReference type="GO" id="GO:0046872">
    <property type="term" value="F:metal ion binding"/>
    <property type="evidence" value="ECO:0007669"/>
    <property type="project" value="UniProtKB-KW"/>
</dbReference>
<evidence type="ECO:0000313" key="3">
    <source>
        <dbReference type="Proteomes" id="UP000243205"/>
    </source>
</evidence>
<feature type="binding site" evidence="1">
    <location>
        <position position="16"/>
    </location>
    <ligand>
        <name>a divalent metal cation</name>
        <dbReference type="ChEBI" id="CHEBI:60240"/>
        <label>1</label>
    </ligand>
</feature>
<dbReference type="InterPro" id="IPR032466">
    <property type="entry name" value="Metal_Hydrolase"/>
</dbReference>
<name>A0A1G7EGI5_9BACT</name>
<dbReference type="EMBL" id="FNAQ01000020">
    <property type="protein sequence ID" value="SDE62717.1"/>
    <property type="molecule type" value="Genomic_DNA"/>
</dbReference>
<dbReference type="GO" id="GO:0005829">
    <property type="term" value="C:cytosol"/>
    <property type="evidence" value="ECO:0007669"/>
    <property type="project" value="TreeGrafter"/>
</dbReference>
<feature type="binding site" evidence="1">
    <location>
        <position position="125"/>
    </location>
    <ligand>
        <name>a divalent metal cation</name>
        <dbReference type="ChEBI" id="CHEBI:60240"/>
        <label>2</label>
    </ligand>
</feature>
<feature type="binding site" evidence="1">
    <location>
        <position position="90"/>
    </location>
    <ligand>
        <name>a divalent metal cation</name>
        <dbReference type="ChEBI" id="CHEBI:60240"/>
        <label>1</label>
    </ligand>
</feature>
<dbReference type="PANTHER" id="PTHR46124:SF3">
    <property type="entry name" value="HYDROLASE"/>
    <property type="match status" value="1"/>
</dbReference>
<dbReference type="PANTHER" id="PTHR46124">
    <property type="entry name" value="D-AMINOACYL-TRNA DEACYLASE"/>
    <property type="match status" value="1"/>
</dbReference>
<dbReference type="InterPro" id="IPR001130">
    <property type="entry name" value="TatD-like"/>
</dbReference>
<dbReference type="Pfam" id="PF01026">
    <property type="entry name" value="TatD_DNase"/>
    <property type="match status" value="1"/>
</dbReference>
<dbReference type="AlphaFoldDB" id="A0A1G7EGI5"/>
<gene>
    <name evidence="2" type="ORF">SAMN05661003_12018</name>
</gene>
<dbReference type="STRING" id="57664.SAMN05661003_12018"/>
<sequence>MAESVTASDALVFDSHCHLGLLDDGPPPPACLLLATACDHWPRLLSLAAPAWDRWVAAGLHPAWAQQWQEGTAAALAALLARPEVVAVGEVGLDDRQGPAAAVQEQVLRQQIALARQWDKPLVLHGRGRYGRLLELLRQEDAAAVGGILHGFSGSVELARQFIALGFAIGVGPVLLRPGVRRLPQALRLLPPQALVLESDAPALLATTAAVAPQTLLALLADRLAGLCGLSPAVLVAHHQANCRRILRLPSL</sequence>
<dbReference type="PIRSF" id="PIRSF005902">
    <property type="entry name" value="DNase_TatD"/>
    <property type="match status" value="1"/>
</dbReference>